<evidence type="ECO:0000259" key="1">
    <source>
        <dbReference type="Pfam" id="PF00078"/>
    </source>
</evidence>
<protein>
    <submittedName>
        <fullName evidence="3">RNA-directed DNA polymerase like</fullName>
    </submittedName>
</protein>
<proteinExistence type="predicted"/>
<dbReference type="InterPro" id="IPR053134">
    <property type="entry name" value="RNA-dir_DNA_polymerase"/>
</dbReference>
<dbReference type="InterPro" id="IPR043502">
    <property type="entry name" value="DNA/RNA_pol_sf"/>
</dbReference>
<dbReference type="Pfam" id="PF17919">
    <property type="entry name" value="RT_RNaseH_2"/>
    <property type="match status" value="1"/>
</dbReference>
<dbReference type="Gene3D" id="3.10.10.10">
    <property type="entry name" value="HIV Type 1 Reverse Transcriptase, subunit A, domain 1"/>
    <property type="match status" value="1"/>
</dbReference>
<dbReference type="PANTHER" id="PTHR24559">
    <property type="entry name" value="TRANSPOSON TY3-I GAG-POL POLYPROTEIN"/>
    <property type="match status" value="1"/>
</dbReference>
<dbReference type="PANTHER" id="PTHR24559:SF444">
    <property type="entry name" value="REVERSE TRANSCRIPTASE DOMAIN-CONTAINING PROTEIN"/>
    <property type="match status" value="1"/>
</dbReference>
<dbReference type="EMBL" id="KZ451960">
    <property type="protein sequence ID" value="PKA57837.1"/>
    <property type="molecule type" value="Genomic_DNA"/>
</dbReference>
<dbReference type="GO" id="GO:0003964">
    <property type="term" value="F:RNA-directed DNA polymerase activity"/>
    <property type="evidence" value="ECO:0007669"/>
    <property type="project" value="UniProtKB-KW"/>
</dbReference>
<dbReference type="Pfam" id="PF00078">
    <property type="entry name" value="RVT_1"/>
    <property type="match status" value="1"/>
</dbReference>
<dbReference type="AlphaFoldDB" id="A0A2I0AQL0"/>
<dbReference type="OrthoDB" id="6145898at2759"/>
<keyword evidence="3" id="KW-0808">Transferase</keyword>
<sequence length="352" mass="39959">MPGIDRAVAEHRLSLKPGVTPVTQKKRSFGGEKQQAIREEVEKLLAAGFIREITYPSWLANVVVVKNNSEKWWMCVDFTDLNKACPKDFYPLPKIDRLVDSSAGYSMISFVDCFSGYHQIRIIKDDEKHTSFITDQGTFCYKVMPFGLKNGDATYQFMIDTMFKKQKGRNIEAYVDDVLIKSKCVKQHIEDLCETLNTCRTYNIKLTPLKSIFGSAYGKFLGNMVSARGIEANPEKIQAIQEMMSPRTIEDKQKLNGRVTTLSRFISKSGERCLPFFRILRGKHQTWNKECGKAFQSLKEYLLSPSLLSAPIQDEDLLLYLSATDNLVSAVLVREQPGRRSTISATSFTTPK</sequence>
<dbReference type="Gene3D" id="3.30.70.270">
    <property type="match status" value="2"/>
</dbReference>
<dbReference type="SUPFAM" id="SSF56672">
    <property type="entry name" value="DNA/RNA polymerases"/>
    <property type="match status" value="1"/>
</dbReference>
<dbReference type="InterPro" id="IPR000477">
    <property type="entry name" value="RT_dom"/>
</dbReference>
<organism evidence="3 4">
    <name type="scientific">Apostasia shenzhenica</name>
    <dbReference type="NCBI Taxonomy" id="1088818"/>
    <lineage>
        <taxon>Eukaryota</taxon>
        <taxon>Viridiplantae</taxon>
        <taxon>Streptophyta</taxon>
        <taxon>Embryophyta</taxon>
        <taxon>Tracheophyta</taxon>
        <taxon>Spermatophyta</taxon>
        <taxon>Magnoliopsida</taxon>
        <taxon>Liliopsida</taxon>
        <taxon>Asparagales</taxon>
        <taxon>Orchidaceae</taxon>
        <taxon>Apostasioideae</taxon>
        <taxon>Apostasia</taxon>
    </lineage>
</organism>
<dbReference type="InterPro" id="IPR043128">
    <property type="entry name" value="Rev_trsase/Diguanyl_cyclase"/>
</dbReference>
<keyword evidence="3" id="KW-0695">RNA-directed DNA polymerase</keyword>
<feature type="domain" description="Reverse transcriptase/retrotransposon-derived protein RNase H-like" evidence="2">
    <location>
        <begin position="287"/>
        <end position="347"/>
    </location>
</feature>
<feature type="domain" description="Reverse transcriptase" evidence="1">
    <location>
        <begin position="66"/>
        <end position="222"/>
    </location>
</feature>
<dbReference type="Proteomes" id="UP000236161">
    <property type="component" value="Unassembled WGS sequence"/>
</dbReference>
<gene>
    <name evidence="3" type="ORF">AXF42_Ash015215</name>
</gene>
<keyword evidence="4" id="KW-1185">Reference proteome</keyword>
<accession>A0A2I0AQL0</accession>
<evidence type="ECO:0000259" key="2">
    <source>
        <dbReference type="Pfam" id="PF17919"/>
    </source>
</evidence>
<name>A0A2I0AQL0_9ASPA</name>
<reference evidence="3 4" key="1">
    <citation type="journal article" date="2017" name="Nature">
        <title>The Apostasia genome and the evolution of orchids.</title>
        <authorList>
            <person name="Zhang G.Q."/>
            <person name="Liu K.W."/>
            <person name="Li Z."/>
            <person name="Lohaus R."/>
            <person name="Hsiao Y.Y."/>
            <person name="Niu S.C."/>
            <person name="Wang J.Y."/>
            <person name="Lin Y.C."/>
            <person name="Xu Q."/>
            <person name="Chen L.J."/>
            <person name="Yoshida K."/>
            <person name="Fujiwara S."/>
            <person name="Wang Z.W."/>
            <person name="Zhang Y.Q."/>
            <person name="Mitsuda N."/>
            <person name="Wang M."/>
            <person name="Liu G.H."/>
            <person name="Pecoraro L."/>
            <person name="Huang H.X."/>
            <person name="Xiao X.J."/>
            <person name="Lin M."/>
            <person name="Wu X.Y."/>
            <person name="Wu W.L."/>
            <person name="Chen Y.Y."/>
            <person name="Chang S.B."/>
            <person name="Sakamoto S."/>
            <person name="Ohme-Takagi M."/>
            <person name="Yagi M."/>
            <person name="Zeng S.J."/>
            <person name="Shen C.Y."/>
            <person name="Yeh C.M."/>
            <person name="Luo Y.B."/>
            <person name="Tsai W.C."/>
            <person name="Van de Peer Y."/>
            <person name="Liu Z.J."/>
        </authorList>
    </citation>
    <scope>NUCLEOTIDE SEQUENCE [LARGE SCALE GENOMIC DNA]</scope>
    <source>
        <strain evidence="4">cv. Shenzhen</strain>
        <tissue evidence="3">Stem</tissue>
    </source>
</reference>
<keyword evidence="3" id="KW-0548">Nucleotidyltransferase</keyword>
<dbReference type="CDD" id="cd01647">
    <property type="entry name" value="RT_LTR"/>
    <property type="match status" value="1"/>
</dbReference>
<evidence type="ECO:0000313" key="3">
    <source>
        <dbReference type="EMBL" id="PKA57837.1"/>
    </source>
</evidence>
<evidence type="ECO:0000313" key="4">
    <source>
        <dbReference type="Proteomes" id="UP000236161"/>
    </source>
</evidence>
<dbReference type="InterPro" id="IPR041577">
    <property type="entry name" value="RT_RNaseH_2"/>
</dbReference>